<feature type="domain" description="Major facilitator superfamily associated" evidence="7">
    <location>
        <begin position="37"/>
        <end position="123"/>
    </location>
</feature>
<evidence type="ECO:0000313" key="8">
    <source>
        <dbReference type="EMBL" id="GFY79313.1"/>
    </source>
</evidence>
<comment type="caution">
    <text evidence="8">The sequence shown here is derived from an EMBL/GenBank/DDBJ whole genome shotgun (WGS) entry which is preliminary data.</text>
</comment>
<dbReference type="InterPro" id="IPR024989">
    <property type="entry name" value="MFS_assoc_dom"/>
</dbReference>
<comment type="subcellular location">
    <subcellularLocation>
        <location evidence="1">Membrane</location>
        <topology evidence="1">Multi-pass membrane protein</topology>
    </subcellularLocation>
</comment>
<dbReference type="OrthoDB" id="6435662at2759"/>
<dbReference type="Proteomes" id="UP000886998">
    <property type="component" value="Unassembled WGS sequence"/>
</dbReference>
<feature type="transmembrane region" description="Helical" evidence="6">
    <location>
        <begin position="102"/>
        <end position="121"/>
    </location>
</feature>
<dbReference type="PANTHER" id="PTHR16172:SF30">
    <property type="entry name" value="SUGAR BABY, ISOFORM C"/>
    <property type="match status" value="1"/>
</dbReference>
<dbReference type="InterPro" id="IPR036259">
    <property type="entry name" value="MFS_trans_sf"/>
</dbReference>
<dbReference type="PANTHER" id="PTHR16172">
    <property type="entry name" value="MAJOR FACILITATOR SUPERFAMILY DOMAIN-CONTAINING PROTEIN 6-LIKE"/>
    <property type="match status" value="1"/>
</dbReference>
<dbReference type="InterPro" id="IPR051717">
    <property type="entry name" value="MFS_MFSD6"/>
</dbReference>
<organism evidence="8 9">
    <name type="scientific">Trichonephila inaurata madagascariensis</name>
    <dbReference type="NCBI Taxonomy" id="2747483"/>
    <lineage>
        <taxon>Eukaryota</taxon>
        <taxon>Metazoa</taxon>
        <taxon>Ecdysozoa</taxon>
        <taxon>Arthropoda</taxon>
        <taxon>Chelicerata</taxon>
        <taxon>Arachnida</taxon>
        <taxon>Araneae</taxon>
        <taxon>Araneomorphae</taxon>
        <taxon>Entelegynae</taxon>
        <taxon>Araneoidea</taxon>
        <taxon>Nephilidae</taxon>
        <taxon>Trichonephila</taxon>
        <taxon>Trichonephila inaurata</taxon>
    </lineage>
</organism>
<evidence type="ECO:0000256" key="6">
    <source>
        <dbReference type="SAM" id="Phobius"/>
    </source>
</evidence>
<keyword evidence="9" id="KW-1185">Reference proteome</keyword>
<keyword evidence="5 6" id="KW-0472">Membrane</keyword>
<evidence type="ECO:0000256" key="4">
    <source>
        <dbReference type="ARBA" id="ARBA00022989"/>
    </source>
</evidence>
<sequence>MAVEKSENASDVYVVSPESPESTDKIKSFWHIDKEMIRFKIHFFLYIGGLAASNPYIIVFANDNLGLSVSSLGTVLIAQMFVIIFTKPLIGYIADYFNQLKAIICVLTIITATSYFLLFPIPKIERDLTVNSSALIITDNGFQGMNLCHRNKDILELTEDRIDFKLTESSDSNFMKTEENSCVLCSLDAETFLKKWYKKPV</sequence>
<evidence type="ECO:0000313" key="9">
    <source>
        <dbReference type="Proteomes" id="UP000886998"/>
    </source>
</evidence>
<gene>
    <name evidence="8" type="primary">NCL1_31512</name>
    <name evidence="8" type="ORF">TNIN_484471</name>
</gene>
<comment type="similarity">
    <text evidence="2">Belongs to the major facilitator superfamily. MFSD6 family.</text>
</comment>
<dbReference type="Gene3D" id="1.20.1250.20">
    <property type="entry name" value="MFS general substrate transporter like domains"/>
    <property type="match status" value="1"/>
</dbReference>
<dbReference type="AlphaFoldDB" id="A0A8X6YVV8"/>
<reference evidence="8" key="1">
    <citation type="submission" date="2020-08" db="EMBL/GenBank/DDBJ databases">
        <title>Multicomponent nature underlies the extraordinary mechanical properties of spider dragline silk.</title>
        <authorList>
            <person name="Kono N."/>
            <person name="Nakamura H."/>
            <person name="Mori M."/>
            <person name="Yoshida Y."/>
            <person name="Ohtoshi R."/>
            <person name="Malay A.D."/>
            <person name="Moran D.A.P."/>
            <person name="Tomita M."/>
            <person name="Numata K."/>
            <person name="Arakawa K."/>
        </authorList>
    </citation>
    <scope>NUCLEOTIDE SEQUENCE</scope>
</reference>
<proteinExistence type="inferred from homology"/>
<keyword evidence="4 6" id="KW-1133">Transmembrane helix</keyword>
<evidence type="ECO:0000256" key="3">
    <source>
        <dbReference type="ARBA" id="ARBA00022692"/>
    </source>
</evidence>
<dbReference type="Pfam" id="PF12832">
    <property type="entry name" value="MFS_1_like"/>
    <property type="match status" value="1"/>
</dbReference>
<feature type="transmembrane region" description="Helical" evidence="6">
    <location>
        <begin position="67"/>
        <end position="90"/>
    </location>
</feature>
<evidence type="ECO:0000259" key="7">
    <source>
        <dbReference type="Pfam" id="PF12832"/>
    </source>
</evidence>
<keyword evidence="3 6" id="KW-0812">Transmembrane</keyword>
<dbReference type="EMBL" id="BMAV01023511">
    <property type="protein sequence ID" value="GFY79313.1"/>
    <property type="molecule type" value="Genomic_DNA"/>
</dbReference>
<protein>
    <submittedName>
        <fullName evidence="8">Major facilitator superfamily domain-containing protein 6</fullName>
    </submittedName>
</protein>
<evidence type="ECO:0000256" key="2">
    <source>
        <dbReference type="ARBA" id="ARBA00005241"/>
    </source>
</evidence>
<evidence type="ECO:0000256" key="1">
    <source>
        <dbReference type="ARBA" id="ARBA00004141"/>
    </source>
</evidence>
<feature type="transmembrane region" description="Helical" evidence="6">
    <location>
        <begin position="43"/>
        <end position="61"/>
    </location>
</feature>
<dbReference type="SUPFAM" id="SSF103473">
    <property type="entry name" value="MFS general substrate transporter"/>
    <property type="match status" value="1"/>
</dbReference>
<accession>A0A8X6YVV8</accession>
<dbReference type="GO" id="GO:0016020">
    <property type="term" value="C:membrane"/>
    <property type="evidence" value="ECO:0007669"/>
    <property type="project" value="UniProtKB-SubCell"/>
</dbReference>
<evidence type="ECO:0000256" key="5">
    <source>
        <dbReference type="ARBA" id="ARBA00023136"/>
    </source>
</evidence>
<name>A0A8X6YVV8_9ARAC</name>